<gene>
    <name evidence="2" type="ORF">ACFOMG_05490</name>
</gene>
<dbReference type="GO" id="GO:0016757">
    <property type="term" value="F:glycosyltransferase activity"/>
    <property type="evidence" value="ECO:0007669"/>
    <property type="project" value="UniProtKB-KW"/>
</dbReference>
<dbReference type="EC" id="2.4.-.-" evidence="2"/>
<dbReference type="InterPro" id="IPR007345">
    <property type="entry name" value="Polysacch_pyruvyl_Trfase"/>
</dbReference>
<evidence type="ECO:0000259" key="1">
    <source>
        <dbReference type="Pfam" id="PF04230"/>
    </source>
</evidence>
<reference evidence="3" key="1">
    <citation type="journal article" date="2019" name="Int. J. Syst. Evol. Microbiol.">
        <title>The Global Catalogue of Microorganisms (GCM) 10K type strain sequencing project: providing services to taxonomists for standard genome sequencing and annotation.</title>
        <authorList>
            <consortium name="The Broad Institute Genomics Platform"/>
            <consortium name="The Broad Institute Genome Sequencing Center for Infectious Disease"/>
            <person name="Wu L."/>
            <person name="Ma J."/>
        </authorList>
    </citation>
    <scope>NUCLEOTIDE SEQUENCE [LARGE SCALE GENOMIC DNA]</scope>
    <source>
        <strain evidence="3">KCTC 42424</strain>
    </source>
</reference>
<name>A0ABV7VQT8_9GAMM</name>
<accession>A0ABV7VQT8</accession>
<keyword evidence="2" id="KW-0808">Transferase</keyword>
<dbReference type="Proteomes" id="UP001595722">
    <property type="component" value="Unassembled WGS sequence"/>
</dbReference>
<feature type="domain" description="Polysaccharide pyruvyl transferase" evidence="1">
    <location>
        <begin position="13"/>
        <end position="315"/>
    </location>
</feature>
<proteinExistence type="predicted"/>
<organism evidence="2 3">
    <name type="scientific">Bacterioplanoides pacificum</name>
    <dbReference type="NCBI Taxonomy" id="1171596"/>
    <lineage>
        <taxon>Bacteria</taxon>
        <taxon>Pseudomonadati</taxon>
        <taxon>Pseudomonadota</taxon>
        <taxon>Gammaproteobacteria</taxon>
        <taxon>Oceanospirillales</taxon>
        <taxon>Oceanospirillaceae</taxon>
        <taxon>Bacterioplanoides</taxon>
    </lineage>
</organism>
<sequence>MKIAIMTQPLGQNYGGMMQAWALQQVLKRQGHEVITIDRQPDQFGFLYRTARLGYRLAMKMLGKRKVPLNLEKDYSYILSNTKSFIANNIVMSEPIDSTVKLKAHFERERYDAVVVGSDQTWRPKYSPNIENFFLDFLEGIKIKRIAYASSFGVDDWEFNREQTIRCAELAKLFDAISVREDSGVELCRQYLGVDAQHVLDPTLLLNSNEYEQLIGAERLKEKNEGIFTYFLDKTPEKLAIAEQASKETGEKLFSCQAQSSVSDNHDVNLADLVMPDPRDWLAGFANAKYVLTDSFHGMVFSIVFNKPFYVIPNESRGVSRFDSLLNLIGLNSRKIISNVDDPKLNLFSDQSFVELDEIVDFSKDFLIKCFNAN</sequence>
<keyword evidence="3" id="KW-1185">Reference proteome</keyword>
<keyword evidence="2" id="KW-0328">Glycosyltransferase</keyword>
<dbReference type="RefSeq" id="WP_376865285.1">
    <property type="nucleotide sequence ID" value="NZ_JBHRYB010000005.1"/>
</dbReference>
<comment type="caution">
    <text evidence="2">The sequence shown here is derived from an EMBL/GenBank/DDBJ whole genome shotgun (WGS) entry which is preliminary data.</text>
</comment>
<evidence type="ECO:0000313" key="3">
    <source>
        <dbReference type="Proteomes" id="UP001595722"/>
    </source>
</evidence>
<dbReference type="EMBL" id="JBHRYB010000005">
    <property type="protein sequence ID" value="MFC3679564.1"/>
    <property type="molecule type" value="Genomic_DNA"/>
</dbReference>
<dbReference type="Pfam" id="PF04230">
    <property type="entry name" value="PS_pyruv_trans"/>
    <property type="match status" value="1"/>
</dbReference>
<evidence type="ECO:0000313" key="2">
    <source>
        <dbReference type="EMBL" id="MFC3679564.1"/>
    </source>
</evidence>
<protein>
    <submittedName>
        <fullName evidence="2">Polysaccharide pyruvyl transferase family protein</fullName>
        <ecNumber evidence="2">2.4.-.-</ecNumber>
    </submittedName>
</protein>